<dbReference type="AlphaFoldDB" id="W5YN33"/>
<gene>
    <name evidence="1" type="ORF">AU14_01950</name>
</gene>
<dbReference type="HOGENOM" id="CLU_1765818_0_0_6"/>
<evidence type="ECO:0000313" key="1">
    <source>
        <dbReference type="EMBL" id="AHI27863.1"/>
    </source>
</evidence>
<dbReference type="RefSeq" id="WP_041338439.1">
    <property type="nucleotide sequence ID" value="NZ_CP007151.1"/>
</dbReference>
<reference evidence="1 2" key="1">
    <citation type="journal article" date="2014" name="Genome Announc.">
        <title>Draft Genome Sequences of Marinobacter similis A3d10T and Marinobacter salarius R9SW1T.</title>
        <authorList>
            <person name="Ivanova E.P."/>
            <person name="Ng H.J."/>
            <person name="Webb H.K."/>
            <person name="Feng G."/>
            <person name="Oshima K."/>
            <person name="Hattori M."/>
            <person name="Ohkuma M."/>
            <person name="Sergeev A.F."/>
            <person name="Mikhailov V.V."/>
            <person name="Crawford R.J."/>
            <person name="Sawabe T."/>
        </authorList>
    </citation>
    <scope>NUCLEOTIDE SEQUENCE [LARGE SCALE GENOMIC DNA]</scope>
    <source>
        <strain evidence="1 2">A3d10</strain>
    </source>
</reference>
<protein>
    <submittedName>
        <fullName evidence="1">Uncharacterized protein</fullName>
    </submittedName>
</protein>
<sequence length="151" mass="16712">MLRAVLVVGLMLTLLIAAVFGPRLLRTVEPEAGTGAKSECDLDTSACSWSDLDGNWHVALKPLNDQDADYELTVIGAEGPDRLLAVLQGDSMYMGEYPVPLRRQGDGRYVARFSAPLCSTGNDMRWRLDFQRGQTRIDTAPFHMVFQAHTL</sequence>
<accession>W5YN33</accession>
<dbReference type="EMBL" id="CP007151">
    <property type="protein sequence ID" value="AHI27863.1"/>
    <property type="molecule type" value="Genomic_DNA"/>
</dbReference>
<proteinExistence type="predicted"/>
<organism evidence="1 2">
    <name type="scientific">Marinobacter similis</name>
    <dbReference type="NCBI Taxonomy" id="1420916"/>
    <lineage>
        <taxon>Bacteria</taxon>
        <taxon>Pseudomonadati</taxon>
        <taxon>Pseudomonadota</taxon>
        <taxon>Gammaproteobacteria</taxon>
        <taxon>Pseudomonadales</taxon>
        <taxon>Marinobacteraceae</taxon>
        <taxon>Marinobacter</taxon>
    </lineage>
</organism>
<dbReference type="STRING" id="1420916.AU14_01950"/>
<evidence type="ECO:0000313" key="2">
    <source>
        <dbReference type="Proteomes" id="UP000061489"/>
    </source>
</evidence>
<dbReference type="OrthoDB" id="6365831at2"/>
<dbReference type="KEGG" id="msx:AU14_01950"/>
<name>W5YN33_9GAMM</name>
<dbReference type="Proteomes" id="UP000061489">
    <property type="component" value="Chromosome"/>
</dbReference>
<keyword evidence="2" id="KW-1185">Reference proteome</keyword>